<dbReference type="GO" id="GO:0005634">
    <property type="term" value="C:nucleus"/>
    <property type="evidence" value="ECO:0007669"/>
    <property type="project" value="TreeGrafter"/>
</dbReference>
<dbReference type="GO" id="GO:0030695">
    <property type="term" value="F:GTPase regulator activity"/>
    <property type="evidence" value="ECO:0007669"/>
    <property type="project" value="UniProtKB-ARBA"/>
</dbReference>
<dbReference type="CDD" id="cd08368">
    <property type="entry name" value="LIM"/>
    <property type="match status" value="1"/>
</dbReference>
<dbReference type="OrthoDB" id="1112565at2759"/>
<evidence type="ECO:0000256" key="4">
    <source>
        <dbReference type="ARBA" id="ARBA00023038"/>
    </source>
</evidence>
<feature type="region of interest" description="Disordered" evidence="6">
    <location>
        <begin position="163"/>
        <end position="332"/>
    </location>
</feature>
<feature type="domain" description="LIM zinc-binding" evidence="7">
    <location>
        <begin position="620"/>
        <end position="683"/>
    </location>
</feature>
<dbReference type="CDD" id="cd09397">
    <property type="entry name" value="LIM1_UF1"/>
    <property type="match status" value="1"/>
</dbReference>
<dbReference type="InterPro" id="IPR001781">
    <property type="entry name" value="Znf_LIM"/>
</dbReference>
<protein>
    <recommendedName>
        <fullName evidence="7">LIM zinc-binding domain-containing protein</fullName>
    </recommendedName>
</protein>
<keyword evidence="4 5" id="KW-0440">LIM domain</keyword>
<dbReference type="SUPFAM" id="SSF57716">
    <property type="entry name" value="Glucocorticoid receptor-like (DNA-binding domain)"/>
    <property type="match status" value="1"/>
</dbReference>
<reference evidence="8" key="1">
    <citation type="journal article" date="2020" name="Stud. Mycol.">
        <title>101 Dothideomycetes genomes: a test case for predicting lifestyles and emergence of pathogens.</title>
        <authorList>
            <person name="Haridas S."/>
            <person name="Albert R."/>
            <person name="Binder M."/>
            <person name="Bloem J."/>
            <person name="Labutti K."/>
            <person name="Salamov A."/>
            <person name="Andreopoulos B."/>
            <person name="Baker S."/>
            <person name="Barry K."/>
            <person name="Bills G."/>
            <person name="Bluhm B."/>
            <person name="Cannon C."/>
            <person name="Castanera R."/>
            <person name="Culley D."/>
            <person name="Daum C."/>
            <person name="Ezra D."/>
            <person name="Gonzalez J."/>
            <person name="Henrissat B."/>
            <person name="Kuo A."/>
            <person name="Liang C."/>
            <person name="Lipzen A."/>
            <person name="Lutzoni F."/>
            <person name="Magnuson J."/>
            <person name="Mondo S."/>
            <person name="Nolan M."/>
            <person name="Ohm R."/>
            <person name="Pangilinan J."/>
            <person name="Park H.-J."/>
            <person name="Ramirez L."/>
            <person name="Alfaro M."/>
            <person name="Sun H."/>
            <person name="Tritt A."/>
            <person name="Yoshinaga Y."/>
            <person name="Zwiers L.-H."/>
            <person name="Turgeon B."/>
            <person name="Goodwin S."/>
            <person name="Spatafora J."/>
            <person name="Crous P."/>
            <person name="Grigoriev I."/>
        </authorList>
    </citation>
    <scope>NUCLEOTIDE SEQUENCE</scope>
    <source>
        <strain evidence="8">CBS 480.64</strain>
    </source>
</reference>
<dbReference type="EMBL" id="MU006015">
    <property type="protein sequence ID" value="KAF2858214.1"/>
    <property type="molecule type" value="Genomic_DNA"/>
</dbReference>
<keyword evidence="3 5" id="KW-0862">Zinc</keyword>
<evidence type="ECO:0000259" key="7">
    <source>
        <dbReference type="PROSITE" id="PS50023"/>
    </source>
</evidence>
<feature type="compositionally biased region" description="Low complexity" evidence="6">
    <location>
        <begin position="400"/>
        <end position="431"/>
    </location>
</feature>
<feature type="domain" description="LIM zinc-binding" evidence="7">
    <location>
        <begin position="684"/>
        <end position="749"/>
    </location>
</feature>
<dbReference type="PANTHER" id="PTHR24205:SF16">
    <property type="entry name" value="GH01042P-RELATED"/>
    <property type="match status" value="1"/>
</dbReference>
<evidence type="ECO:0000256" key="6">
    <source>
        <dbReference type="SAM" id="MobiDB-lite"/>
    </source>
</evidence>
<organism evidence="8 9">
    <name type="scientific">Piedraia hortae CBS 480.64</name>
    <dbReference type="NCBI Taxonomy" id="1314780"/>
    <lineage>
        <taxon>Eukaryota</taxon>
        <taxon>Fungi</taxon>
        <taxon>Dikarya</taxon>
        <taxon>Ascomycota</taxon>
        <taxon>Pezizomycotina</taxon>
        <taxon>Dothideomycetes</taxon>
        <taxon>Dothideomycetidae</taxon>
        <taxon>Capnodiales</taxon>
        <taxon>Piedraiaceae</taxon>
        <taxon>Piedraia</taxon>
    </lineage>
</organism>
<feature type="compositionally biased region" description="Basic and acidic residues" evidence="6">
    <location>
        <begin position="462"/>
        <end position="474"/>
    </location>
</feature>
<feature type="region of interest" description="Disordered" evidence="6">
    <location>
        <begin position="45"/>
        <end position="64"/>
    </location>
</feature>
<keyword evidence="1 5" id="KW-0479">Metal-binding</keyword>
<feature type="compositionally biased region" description="Low complexity" evidence="6">
    <location>
        <begin position="118"/>
        <end position="140"/>
    </location>
</feature>
<name>A0A6A7BSN1_9PEZI</name>
<gene>
    <name evidence="8" type="ORF">K470DRAFT_137196</name>
</gene>
<dbReference type="AlphaFoldDB" id="A0A6A7BSN1"/>
<dbReference type="Pfam" id="PF00412">
    <property type="entry name" value="LIM"/>
    <property type="match status" value="2"/>
</dbReference>
<keyword evidence="2" id="KW-0677">Repeat</keyword>
<dbReference type="GO" id="GO:0003712">
    <property type="term" value="F:transcription coregulator activity"/>
    <property type="evidence" value="ECO:0007669"/>
    <property type="project" value="TreeGrafter"/>
</dbReference>
<feature type="region of interest" description="Disordered" evidence="6">
    <location>
        <begin position="458"/>
        <end position="498"/>
    </location>
</feature>
<evidence type="ECO:0000256" key="2">
    <source>
        <dbReference type="ARBA" id="ARBA00022737"/>
    </source>
</evidence>
<feature type="compositionally biased region" description="Polar residues" evidence="6">
    <location>
        <begin position="45"/>
        <end position="56"/>
    </location>
</feature>
<dbReference type="Proteomes" id="UP000799421">
    <property type="component" value="Unassembled WGS sequence"/>
</dbReference>
<feature type="compositionally biased region" description="Polar residues" evidence="6">
    <location>
        <begin position="215"/>
        <end position="242"/>
    </location>
</feature>
<feature type="region of interest" description="Disordered" evidence="6">
    <location>
        <begin position="103"/>
        <end position="142"/>
    </location>
</feature>
<evidence type="ECO:0000313" key="8">
    <source>
        <dbReference type="EMBL" id="KAF2858214.1"/>
    </source>
</evidence>
<accession>A0A6A7BSN1</accession>
<evidence type="ECO:0000256" key="1">
    <source>
        <dbReference type="ARBA" id="ARBA00022723"/>
    </source>
</evidence>
<evidence type="ECO:0000313" key="9">
    <source>
        <dbReference type="Proteomes" id="UP000799421"/>
    </source>
</evidence>
<dbReference type="PROSITE" id="PS50023">
    <property type="entry name" value="LIM_DOMAIN_2"/>
    <property type="match status" value="2"/>
</dbReference>
<feature type="region of interest" description="Disordered" evidence="6">
    <location>
        <begin position="367"/>
        <end position="434"/>
    </location>
</feature>
<feature type="compositionally biased region" description="Pro residues" evidence="6">
    <location>
        <begin position="293"/>
        <end position="304"/>
    </location>
</feature>
<dbReference type="Gene3D" id="2.10.110.10">
    <property type="entry name" value="Cysteine Rich Protein"/>
    <property type="match status" value="2"/>
</dbReference>
<feature type="compositionally biased region" description="Polar residues" evidence="6">
    <location>
        <begin position="250"/>
        <end position="265"/>
    </location>
</feature>
<dbReference type="PANTHER" id="PTHR24205">
    <property type="entry name" value="FOUR AND A HALF LIM DOMAINS PROTEIN"/>
    <property type="match status" value="1"/>
</dbReference>
<keyword evidence="9" id="KW-1185">Reference proteome</keyword>
<proteinExistence type="predicted"/>
<sequence>MPSTTAMAAGVRPVSFLPSIKCSTCGNEIEIAAMGDHICAPPSKSQPASFLPQQSHGAHIPPGKNSTFLVPRIQQPPPPRTYKSVPGASNHPSVTAMVPAGLKDGHNNNGLPTPTPISQQSQSVFPVSSLRSNSRPLPLRTATDSTFRGLDVGHEDTGFTPNLDCAFPPFPTPGISTGGGSSASSGRFPRTPSERAPSRGNSRPPSRRADHGHTHVQTSRMQNPPMNQRRPSLPSINFSRQPPSIPTEPIPQSTITQQSRSQDNAQPAKPQPREDRAASLRRPSLPNLKARNAPPPIPTEPLPPSALYGQLSQARRPSTSHSTTSHLQPATYKNDVAIGTLRSQQGRWPGPRLFANSQERANTALKLEPPIAPLDTRNGPNCLHSASRMPAPRQDERHSSTGSGSSVHSSVPSMGNSSTSYGPSPTGSAGSNDDALQFANHTWHQLSDDRCVHVPALAAKGSSEKPGIRAEQPSRRKAAKPYPRPPPALPTQSNSTKMPMAFDSTLELLPDTIHVQDYWTCPRPSNVNQDGVVPSALQIAPLSITTSRSAEAAPYQDMVPPPLQNIPSRLKSAGLHYRPHSPQDIDLVFPKPPSCSQTPHAVLPPRTPSALSQRSASVRPSCRACGEKITGKSIKAADGVLTGRWHKGCFCCQSCSRPFSTADFYVLDNLPYCEQHYHEKNGSLCQGCNRGIEGQYLETSSSSAAGMVDKKYHPQCFTCHDCGVVLSEDYFELTGAVYCEWHALAALRGRANATDPHTLLSSESKSLSAERRTTKLMMM</sequence>
<evidence type="ECO:0000256" key="3">
    <source>
        <dbReference type="ARBA" id="ARBA00022833"/>
    </source>
</evidence>
<evidence type="ECO:0000256" key="5">
    <source>
        <dbReference type="PROSITE-ProRule" id="PRU00125"/>
    </source>
</evidence>
<dbReference type="GO" id="GO:0046872">
    <property type="term" value="F:metal ion binding"/>
    <property type="evidence" value="ECO:0007669"/>
    <property type="project" value="UniProtKB-KW"/>
</dbReference>
<dbReference type="SMART" id="SM00132">
    <property type="entry name" value="LIM"/>
    <property type="match status" value="2"/>
</dbReference>